<feature type="transmembrane region" description="Helical" evidence="1">
    <location>
        <begin position="268"/>
        <end position="291"/>
    </location>
</feature>
<gene>
    <name evidence="2" type="ORF">ENJ89_01425</name>
</gene>
<feature type="transmembrane region" description="Helical" evidence="1">
    <location>
        <begin position="42"/>
        <end position="64"/>
    </location>
</feature>
<evidence type="ECO:0000313" key="2">
    <source>
        <dbReference type="EMBL" id="HHJ51828.1"/>
    </source>
</evidence>
<name>A0A7V5PMM0_CALAY</name>
<sequence>MSELISSPALKEKAIPDVIPVQRLTALWALSESALGGVLHALHIPLTGLVIGSTAVVMITLIAMFSREKGAILRATFIVMAVKALVSPHTPINAYFAVLAQGAIGELLFRTLRSPGRSAMLLGLIALFLSGIQKFLILTIVFGLTIWHSIDLFVNYIVTQMPVLGGAHANIPFSAAVISLYLLVHILAGAVAGWAAPRLGKRVISEYRSFDAVLDSFGYTEAPVATPKKRRKRWLKRLSAFFIFLVALATVALSYLTPVFEKEAGTAALFMIVRSLVIMGLWYFFLGPMVLKRFKRFLAKKQTVYADDVRLILDILPFMSRVVAKSWQLSRQYSGLKRLKKLSNILLMSVLLVPIENEMKE</sequence>
<reference evidence="2" key="1">
    <citation type="journal article" date="2020" name="mSystems">
        <title>Genome- and Community-Level Interaction Insights into Carbon Utilization and Element Cycling Functions of Hydrothermarchaeota in Hydrothermal Sediment.</title>
        <authorList>
            <person name="Zhou Z."/>
            <person name="Liu Y."/>
            <person name="Xu W."/>
            <person name="Pan J."/>
            <person name="Luo Z.H."/>
            <person name="Li M."/>
        </authorList>
    </citation>
    <scope>NUCLEOTIDE SEQUENCE [LARGE SCALE GENOMIC DNA]</scope>
    <source>
        <strain evidence="2">HyVt-527</strain>
    </source>
</reference>
<dbReference type="Proteomes" id="UP000886124">
    <property type="component" value="Unassembled WGS sequence"/>
</dbReference>
<proteinExistence type="predicted"/>
<feature type="transmembrane region" description="Helical" evidence="1">
    <location>
        <begin position="121"/>
        <end position="150"/>
    </location>
</feature>
<keyword evidence="1" id="KW-0472">Membrane</keyword>
<comment type="caution">
    <text evidence="2">The sequence shown here is derived from an EMBL/GenBank/DDBJ whole genome shotgun (WGS) entry which is preliminary data.</text>
</comment>
<dbReference type="EMBL" id="DROD01000102">
    <property type="protein sequence ID" value="HHJ51828.1"/>
    <property type="molecule type" value="Genomic_DNA"/>
</dbReference>
<feature type="transmembrane region" description="Helical" evidence="1">
    <location>
        <begin position="170"/>
        <end position="196"/>
    </location>
</feature>
<keyword evidence="1" id="KW-0812">Transmembrane</keyword>
<accession>A0A7V5PMM0</accession>
<evidence type="ECO:0000256" key="1">
    <source>
        <dbReference type="SAM" id="Phobius"/>
    </source>
</evidence>
<organism evidence="2">
    <name type="scientific">Caldithrix abyssi</name>
    <dbReference type="NCBI Taxonomy" id="187145"/>
    <lineage>
        <taxon>Bacteria</taxon>
        <taxon>Pseudomonadati</taxon>
        <taxon>Calditrichota</taxon>
        <taxon>Calditrichia</taxon>
        <taxon>Calditrichales</taxon>
        <taxon>Calditrichaceae</taxon>
        <taxon>Caldithrix</taxon>
    </lineage>
</organism>
<keyword evidence="1" id="KW-1133">Transmembrane helix</keyword>
<protein>
    <submittedName>
        <fullName evidence="2">Uncharacterized protein</fullName>
    </submittedName>
</protein>
<feature type="transmembrane region" description="Helical" evidence="1">
    <location>
        <begin position="238"/>
        <end position="256"/>
    </location>
</feature>
<dbReference type="AlphaFoldDB" id="A0A7V5PMM0"/>
<feature type="transmembrane region" description="Helical" evidence="1">
    <location>
        <begin position="71"/>
        <end position="86"/>
    </location>
</feature>